<gene>
    <name evidence="1" type="ORF">OXH18_02125</name>
</gene>
<dbReference type="Gene3D" id="3.40.50.1820">
    <property type="entry name" value="alpha/beta hydrolase"/>
    <property type="match status" value="1"/>
</dbReference>
<dbReference type="InterPro" id="IPR029058">
    <property type="entry name" value="AB_hydrolase_fold"/>
</dbReference>
<dbReference type="KEGG" id="tsin:OXH18_02125"/>
<reference evidence="1" key="1">
    <citation type="submission" date="2022-12" db="EMBL/GenBank/DDBJ databases">
        <title>Polyphasic identification of a Novel Hot-Spring Cyanobacterium Ocullathermofonsia sinensis gen nov. sp. nov. and Genomic Insights on its Adaptations to the Thermal Habitat.</title>
        <authorList>
            <person name="Daroch M."/>
            <person name="Tang J."/>
            <person name="Jiang Y."/>
        </authorList>
    </citation>
    <scope>NUCLEOTIDE SEQUENCE</scope>
    <source>
        <strain evidence="1">PKUAC-SCTA174</strain>
    </source>
</reference>
<accession>A0A9E9CBM6</accession>
<dbReference type="RefSeq" id="WP_268610771.1">
    <property type="nucleotide sequence ID" value="NZ_CP113797.1"/>
</dbReference>
<sequence>MEWQEIYGNWVLVPPRPTAIVHFLGGAFVATAPQITYRSLLEFLASQGYAVVATPFLNTLDHTTIAQRVMRLSNLALDYVQETMLRSRALPIYGIGHSMGCKLHLLIGSLFPQERAGNILISFNNYPARRSIPMLEQVSQFSKFTSEFATQFASQFGSQFPSQFIPQMVAPNFDVEFTPSPEETYDLITKNYQVQRNLLIKFTNDDIDQTKSLSEVMEQRFPTLTAVKILKGNHLTPLGQDVNWQTGTEFSPLDAIGQFVKQGVYRDLNELKQAVLLWLDPLSALKKP</sequence>
<dbReference type="EMBL" id="CP113797">
    <property type="protein sequence ID" value="WAL60815.1"/>
    <property type="molecule type" value="Genomic_DNA"/>
</dbReference>
<dbReference type="AlphaFoldDB" id="A0A9E9CBM6"/>
<evidence type="ECO:0000313" key="2">
    <source>
        <dbReference type="Proteomes" id="UP001163152"/>
    </source>
</evidence>
<dbReference type="PANTHER" id="PTHR34127">
    <property type="entry name" value="OS04G0405600 PROTEIN"/>
    <property type="match status" value="1"/>
</dbReference>
<dbReference type="Proteomes" id="UP001163152">
    <property type="component" value="Chromosome"/>
</dbReference>
<dbReference type="PANTHER" id="PTHR34127:SF1">
    <property type="entry name" value="OS04G0405600 PROTEIN"/>
    <property type="match status" value="1"/>
</dbReference>
<protein>
    <submittedName>
        <fullName evidence="1">DUF1350 family protein</fullName>
    </submittedName>
</protein>
<evidence type="ECO:0000313" key="1">
    <source>
        <dbReference type="EMBL" id="WAL60815.1"/>
    </source>
</evidence>
<dbReference type="SUPFAM" id="SSF53474">
    <property type="entry name" value="alpha/beta-Hydrolases"/>
    <property type="match status" value="1"/>
</dbReference>
<proteinExistence type="predicted"/>
<dbReference type="InterPro" id="IPR010765">
    <property type="entry name" value="DUF1350"/>
</dbReference>
<dbReference type="Pfam" id="PF07082">
    <property type="entry name" value="DUF1350"/>
    <property type="match status" value="1"/>
</dbReference>
<organism evidence="1 2">
    <name type="scientific">Thermocoleostomius sinensis A174</name>
    <dbReference type="NCBI Taxonomy" id="2016057"/>
    <lineage>
        <taxon>Bacteria</taxon>
        <taxon>Bacillati</taxon>
        <taxon>Cyanobacteriota</taxon>
        <taxon>Cyanophyceae</taxon>
        <taxon>Oculatellales</taxon>
        <taxon>Oculatellaceae</taxon>
        <taxon>Thermocoleostomius</taxon>
    </lineage>
</organism>
<keyword evidence="2" id="KW-1185">Reference proteome</keyword>
<name>A0A9E9CBM6_9CYAN</name>